<name>A0A940WVH3_9BACI</name>
<reference evidence="6" key="1">
    <citation type="submission" date="2021-03" db="EMBL/GenBank/DDBJ databases">
        <title>Bacillus suaedae sp. nov., isolated from Suaeda aralocaspica.</title>
        <authorList>
            <person name="Lei R.F.R."/>
        </authorList>
    </citation>
    <scope>NUCLEOTIDE SEQUENCE</scope>
    <source>
        <strain evidence="6">YZJH907-2</strain>
    </source>
</reference>
<evidence type="ECO:0000256" key="1">
    <source>
        <dbReference type="ARBA" id="ARBA00005750"/>
    </source>
</evidence>
<evidence type="ECO:0000256" key="3">
    <source>
        <dbReference type="ARBA" id="ARBA00022912"/>
    </source>
</evidence>
<dbReference type="InterPro" id="IPR016667">
    <property type="entry name" value="Caps_polysacc_synth_CpsB/CapC"/>
</dbReference>
<accession>A0A940WVH3</accession>
<dbReference type="GO" id="GO:0030145">
    <property type="term" value="F:manganese ion binding"/>
    <property type="evidence" value="ECO:0007669"/>
    <property type="project" value="UniProtKB-UniRule"/>
</dbReference>
<dbReference type="Gene3D" id="3.20.20.140">
    <property type="entry name" value="Metal-dependent hydrolases"/>
    <property type="match status" value="1"/>
</dbReference>
<dbReference type="AlphaFoldDB" id="A0A940WVH3"/>
<evidence type="ECO:0000313" key="7">
    <source>
        <dbReference type="Proteomes" id="UP000678228"/>
    </source>
</evidence>
<dbReference type="Pfam" id="PF19567">
    <property type="entry name" value="CpsB_CapC"/>
    <property type="match status" value="1"/>
</dbReference>
<evidence type="ECO:0000256" key="4">
    <source>
        <dbReference type="ARBA" id="ARBA00051722"/>
    </source>
</evidence>
<comment type="caution">
    <text evidence="6">The sequence shown here is derived from an EMBL/GenBank/DDBJ whole genome shotgun (WGS) entry which is preliminary data.</text>
</comment>
<dbReference type="GO" id="GO:0004725">
    <property type="term" value="F:protein tyrosine phosphatase activity"/>
    <property type="evidence" value="ECO:0007669"/>
    <property type="project" value="UniProtKB-UniRule"/>
</dbReference>
<dbReference type="RefSeq" id="WP_210599020.1">
    <property type="nucleotide sequence ID" value="NZ_JAGKSQ010000010.1"/>
</dbReference>
<evidence type="ECO:0000256" key="5">
    <source>
        <dbReference type="PIRNR" id="PIRNR016557"/>
    </source>
</evidence>
<dbReference type="Proteomes" id="UP000678228">
    <property type="component" value="Unassembled WGS sequence"/>
</dbReference>
<keyword evidence="3 5" id="KW-0904">Protein phosphatase</keyword>
<dbReference type="PANTHER" id="PTHR39181">
    <property type="entry name" value="TYROSINE-PROTEIN PHOSPHATASE YWQE"/>
    <property type="match status" value="1"/>
</dbReference>
<gene>
    <name evidence="6" type="ORF">J7W16_18745</name>
</gene>
<proteinExistence type="inferred from homology"/>
<comment type="similarity">
    <text evidence="1 5">Belongs to the metallo-dependent hydrolases superfamily. CpsB/CapC family.</text>
</comment>
<sequence length="256" mass="28887">MIDMHCHILPGIDDGPRTLAESLELAKLAERDGITTIVATPHHQHPSFMNDGPSVLRAVDELNTQLKENNINIEVVPSQEIRIHGDMIEQLKVGDLLTYGQDNQYLLIEFPSNHIPHYTTKLFYDLQVNNYIPIIAHPERNKVLIEKPDILYDFVKNGALAQVTSSSITGHFGKKIKKFSEQLVEANLAHFIASDAHNQGERPFRLQEAYGLIEKEFGTNVVFGFKENAELLVEGKHVFGGQPERVIARKKVFGIF</sequence>
<protein>
    <recommendedName>
        <fullName evidence="5">Tyrosine-protein phosphatase</fullName>
        <ecNumber evidence="5">3.1.3.48</ecNumber>
    </recommendedName>
</protein>
<dbReference type="PIRSF" id="PIRSF016557">
    <property type="entry name" value="Caps_synth_CpsB"/>
    <property type="match status" value="1"/>
</dbReference>
<dbReference type="InterPro" id="IPR016195">
    <property type="entry name" value="Pol/histidinol_Pase-like"/>
</dbReference>
<keyword evidence="2 5" id="KW-0378">Hydrolase</keyword>
<dbReference type="SUPFAM" id="SSF89550">
    <property type="entry name" value="PHP domain-like"/>
    <property type="match status" value="1"/>
</dbReference>
<dbReference type="EMBL" id="JAGKSQ010000010">
    <property type="protein sequence ID" value="MBP3953165.1"/>
    <property type="molecule type" value="Genomic_DNA"/>
</dbReference>
<dbReference type="PANTHER" id="PTHR39181:SF1">
    <property type="entry name" value="TYROSINE-PROTEIN PHOSPHATASE YWQE"/>
    <property type="match status" value="1"/>
</dbReference>
<keyword evidence="7" id="KW-1185">Reference proteome</keyword>
<dbReference type="EC" id="3.1.3.48" evidence="5"/>
<organism evidence="6 7">
    <name type="scientific">Halalkalibacter suaedae</name>
    <dbReference type="NCBI Taxonomy" id="2822140"/>
    <lineage>
        <taxon>Bacteria</taxon>
        <taxon>Bacillati</taxon>
        <taxon>Bacillota</taxon>
        <taxon>Bacilli</taxon>
        <taxon>Bacillales</taxon>
        <taxon>Bacillaceae</taxon>
        <taxon>Halalkalibacter</taxon>
    </lineage>
</organism>
<evidence type="ECO:0000256" key="2">
    <source>
        <dbReference type="ARBA" id="ARBA00022801"/>
    </source>
</evidence>
<evidence type="ECO:0000313" key="6">
    <source>
        <dbReference type="EMBL" id="MBP3953165.1"/>
    </source>
</evidence>
<comment type="catalytic activity">
    <reaction evidence="4 5">
        <text>O-phospho-L-tyrosyl-[protein] + H2O = L-tyrosyl-[protein] + phosphate</text>
        <dbReference type="Rhea" id="RHEA:10684"/>
        <dbReference type="Rhea" id="RHEA-COMP:10136"/>
        <dbReference type="Rhea" id="RHEA-COMP:20101"/>
        <dbReference type="ChEBI" id="CHEBI:15377"/>
        <dbReference type="ChEBI" id="CHEBI:43474"/>
        <dbReference type="ChEBI" id="CHEBI:46858"/>
        <dbReference type="ChEBI" id="CHEBI:61978"/>
        <dbReference type="EC" id="3.1.3.48"/>
    </reaction>
</comment>